<keyword evidence="5 7" id="KW-0175">Coiled coil</keyword>
<keyword evidence="6" id="KW-0131">Cell cycle</keyword>
<dbReference type="InterPro" id="IPR007793">
    <property type="entry name" value="DivIVA_fam"/>
</dbReference>
<evidence type="ECO:0000313" key="9">
    <source>
        <dbReference type="Proteomes" id="UP000006443"/>
    </source>
</evidence>
<dbReference type="GO" id="GO:0005737">
    <property type="term" value="C:cytoplasm"/>
    <property type="evidence" value="ECO:0007669"/>
    <property type="project" value="UniProtKB-SubCell"/>
</dbReference>
<dbReference type="STRING" id="555088.DealDRAFT_2716"/>
<evidence type="ECO:0000256" key="7">
    <source>
        <dbReference type="SAM" id="Coils"/>
    </source>
</evidence>
<keyword evidence="4" id="KW-0132">Cell division</keyword>
<dbReference type="EMBL" id="ACJM01000017">
    <property type="protein sequence ID" value="EEG76479.1"/>
    <property type="molecule type" value="Genomic_DNA"/>
</dbReference>
<protein>
    <submittedName>
        <fullName evidence="8">DivIVA family protein</fullName>
    </submittedName>
</protein>
<dbReference type="Proteomes" id="UP000006443">
    <property type="component" value="Unassembled WGS sequence"/>
</dbReference>
<comment type="similarity">
    <text evidence="2">Belongs to the DivIVA family.</text>
</comment>
<dbReference type="PANTHER" id="PTHR35794:SF2">
    <property type="entry name" value="CELL DIVISION PROTEIN DIVIVA"/>
    <property type="match status" value="1"/>
</dbReference>
<dbReference type="GO" id="GO:0051301">
    <property type="term" value="P:cell division"/>
    <property type="evidence" value="ECO:0007669"/>
    <property type="project" value="UniProtKB-KW"/>
</dbReference>
<reference evidence="8 9" key="1">
    <citation type="submission" date="2009-02" db="EMBL/GenBank/DDBJ databases">
        <title>Sequencing of the draft genome and assembly of Dethiobacter alkaliphilus AHT 1.</title>
        <authorList>
            <consortium name="US DOE Joint Genome Institute (JGI-PGF)"/>
            <person name="Lucas S."/>
            <person name="Copeland A."/>
            <person name="Lapidus A."/>
            <person name="Glavina del Rio T."/>
            <person name="Dalin E."/>
            <person name="Tice H."/>
            <person name="Bruce D."/>
            <person name="Goodwin L."/>
            <person name="Pitluck S."/>
            <person name="Larimer F."/>
            <person name="Land M.L."/>
            <person name="Hauser L."/>
            <person name="Muyzer G."/>
        </authorList>
    </citation>
    <scope>NUCLEOTIDE SEQUENCE [LARGE SCALE GENOMIC DNA]</scope>
    <source>
        <strain evidence="8 9">AHT 1</strain>
    </source>
</reference>
<dbReference type="PANTHER" id="PTHR35794">
    <property type="entry name" value="CELL DIVISION PROTEIN DIVIVA"/>
    <property type="match status" value="1"/>
</dbReference>
<comment type="subcellular location">
    <subcellularLocation>
        <location evidence="1">Cytoplasm</location>
    </subcellularLocation>
</comment>
<dbReference type="Gene3D" id="6.10.250.660">
    <property type="match status" value="1"/>
</dbReference>
<keyword evidence="3" id="KW-0963">Cytoplasm</keyword>
<proteinExistence type="inferred from homology"/>
<dbReference type="Pfam" id="PF05103">
    <property type="entry name" value="DivIVA"/>
    <property type="match status" value="1"/>
</dbReference>
<feature type="coiled-coil region" evidence="7">
    <location>
        <begin position="41"/>
        <end position="107"/>
    </location>
</feature>
<evidence type="ECO:0000256" key="1">
    <source>
        <dbReference type="ARBA" id="ARBA00004496"/>
    </source>
</evidence>
<organism evidence="8 9">
    <name type="scientific">Dethiobacter alkaliphilus AHT 1</name>
    <dbReference type="NCBI Taxonomy" id="555088"/>
    <lineage>
        <taxon>Bacteria</taxon>
        <taxon>Bacillati</taxon>
        <taxon>Bacillota</taxon>
        <taxon>Dethiobacteria</taxon>
        <taxon>Dethiobacterales</taxon>
        <taxon>Dethiobacteraceae</taxon>
        <taxon>Dethiobacter</taxon>
    </lineage>
</organism>
<dbReference type="NCBIfam" id="TIGR03544">
    <property type="entry name" value="DivI1A_domain"/>
    <property type="match status" value="1"/>
</dbReference>
<evidence type="ECO:0000256" key="6">
    <source>
        <dbReference type="ARBA" id="ARBA00023306"/>
    </source>
</evidence>
<dbReference type="eggNOG" id="COG3599">
    <property type="taxonomic scope" value="Bacteria"/>
</dbReference>
<evidence type="ECO:0000313" key="8">
    <source>
        <dbReference type="EMBL" id="EEG76479.1"/>
    </source>
</evidence>
<comment type="caution">
    <text evidence="8">The sequence shown here is derived from an EMBL/GenBank/DDBJ whole genome shotgun (WGS) entry which is preliminary data.</text>
</comment>
<evidence type="ECO:0000256" key="3">
    <source>
        <dbReference type="ARBA" id="ARBA00022490"/>
    </source>
</evidence>
<evidence type="ECO:0000256" key="5">
    <source>
        <dbReference type="ARBA" id="ARBA00023054"/>
    </source>
</evidence>
<accession>C0GJQ7</accession>
<dbReference type="InterPro" id="IPR019933">
    <property type="entry name" value="DivIVA_domain"/>
</dbReference>
<sequence>MVRVENYAGVTDLPLTPIDIQNKEFSRSMRGLSASEVDEFLERVAKDFEELIKENISAKEQMSQLKEKLSHYHKLEETLHNAIVVAQETAEEVKRNASKEADLIRREAEKDANRMLDEARYKASRILADQDEVYKQAQIYKMRFRSLVEAQLAALEMEDWITLDEQSEEEARRGA</sequence>
<evidence type="ECO:0000256" key="4">
    <source>
        <dbReference type="ARBA" id="ARBA00022618"/>
    </source>
</evidence>
<keyword evidence="9" id="KW-1185">Reference proteome</keyword>
<gene>
    <name evidence="8" type="ORF">DealDRAFT_2716</name>
</gene>
<evidence type="ECO:0000256" key="2">
    <source>
        <dbReference type="ARBA" id="ARBA00009008"/>
    </source>
</evidence>
<name>C0GJQ7_DETAL</name>
<dbReference type="AlphaFoldDB" id="C0GJQ7"/>